<dbReference type="NCBIfam" id="NF047360">
    <property type="entry name" value="tail_chap_PVL"/>
    <property type="match status" value="1"/>
</dbReference>
<dbReference type="Proteomes" id="UP000037267">
    <property type="component" value="Unassembled WGS sequence"/>
</dbReference>
<organism evidence="1 2">
    <name type="scientific">Gottschalkia purinilytica</name>
    <name type="common">Clostridium purinilyticum</name>
    <dbReference type="NCBI Taxonomy" id="1503"/>
    <lineage>
        <taxon>Bacteria</taxon>
        <taxon>Bacillati</taxon>
        <taxon>Bacillota</taxon>
        <taxon>Tissierellia</taxon>
        <taxon>Tissierellales</taxon>
        <taxon>Gottschalkiaceae</taxon>
        <taxon>Gottschalkia</taxon>
    </lineage>
</organism>
<evidence type="ECO:0008006" key="3">
    <source>
        <dbReference type="Google" id="ProtNLM"/>
    </source>
</evidence>
<accession>A0A0L0W638</accession>
<dbReference type="EMBL" id="LGSS01000038">
    <property type="protein sequence ID" value="KNF06983.1"/>
    <property type="molecule type" value="Genomic_DNA"/>
</dbReference>
<comment type="caution">
    <text evidence="1">The sequence shown here is derived from an EMBL/GenBank/DDBJ whole genome shotgun (WGS) entry which is preliminary data.</text>
</comment>
<dbReference type="AlphaFoldDB" id="A0A0L0W638"/>
<reference evidence="2" key="1">
    <citation type="submission" date="2015-07" db="EMBL/GenBank/DDBJ databases">
        <title>Draft genome sequence of the purine-degrading Gottschalkia purinilyticum DSM 1384 (formerly Clostridium purinilyticum).</title>
        <authorList>
            <person name="Poehlein A."/>
            <person name="Schiel-Bengelsdorf B."/>
            <person name="Bengelsdorf F.R."/>
            <person name="Daniel R."/>
            <person name="Duerre P."/>
        </authorList>
    </citation>
    <scope>NUCLEOTIDE SEQUENCE [LARGE SCALE GENOMIC DNA]</scope>
    <source>
        <strain evidence="2">DSM 1384</strain>
    </source>
</reference>
<dbReference type="STRING" id="1503.CLPU_38c00030"/>
<sequence>MLEITLRIDKKDKTFNQDFISARMLRKTLELSKEVSKGELYEKEIDNIVKYLVELYGNQFTFDELYDGFPASELVDKVIKDMNKVVGKLDEKLEDMPVDSKN</sequence>
<keyword evidence="2" id="KW-1185">Reference proteome</keyword>
<dbReference type="RefSeq" id="WP_050379074.1">
    <property type="nucleotide sequence ID" value="NZ_LGSS01000038.1"/>
</dbReference>
<dbReference type="OrthoDB" id="2915540at2"/>
<evidence type="ECO:0000313" key="2">
    <source>
        <dbReference type="Proteomes" id="UP000037267"/>
    </source>
</evidence>
<dbReference type="InterPro" id="IPR057006">
    <property type="entry name" value="Phage_TAC_19"/>
</dbReference>
<dbReference type="Pfam" id="PF23857">
    <property type="entry name" value="Phage_TAC_19"/>
    <property type="match status" value="1"/>
</dbReference>
<gene>
    <name evidence="1" type="ORF">CLPU_38c00030</name>
</gene>
<evidence type="ECO:0000313" key="1">
    <source>
        <dbReference type="EMBL" id="KNF06983.1"/>
    </source>
</evidence>
<name>A0A0L0W638_GOTPU</name>
<protein>
    <recommendedName>
        <fullName evidence="3">Phage protein</fullName>
    </recommendedName>
</protein>
<proteinExistence type="predicted"/>